<keyword evidence="3 8" id="KW-0489">Methyltransferase</keyword>
<evidence type="ECO:0000313" key="8">
    <source>
        <dbReference type="EMBL" id="PSH68309.1"/>
    </source>
</evidence>
<keyword evidence="5" id="KW-0949">S-adenosyl-L-methionine</keyword>
<dbReference type="InterPro" id="IPR046977">
    <property type="entry name" value="RsmC/RlmG"/>
</dbReference>
<dbReference type="InterPro" id="IPR002052">
    <property type="entry name" value="DNA_methylase_N6_adenine_CS"/>
</dbReference>
<dbReference type="OrthoDB" id="9816072at2"/>
<dbReference type="GO" id="GO:0003676">
    <property type="term" value="F:nucleic acid binding"/>
    <property type="evidence" value="ECO:0007669"/>
    <property type="project" value="InterPro"/>
</dbReference>
<protein>
    <submittedName>
        <fullName evidence="8">Methyltransferase</fullName>
    </submittedName>
</protein>
<comment type="caution">
    <text evidence="8">The sequence shown here is derived from an EMBL/GenBank/DDBJ whole genome shotgun (WGS) entry which is preliminary data.</text>
</comment>
<dbReference type="SUPFAM" id="SSF53335">
    <property type="entry name" value="S-adenosyl-L-methionine-dependent methyltransferases"/>
    <property type="match status" value="1"/>
</dbReference>
<proteinExistence type="predicted"/>
<evidence type="ECO:0000256" key="2">
    <source>
        <dbReference type="ARBA" id="ARBA00022552"/>
    </source>
</evidence>
<keyword evidence="9" id="KW-1185">Reference proteome</keyword>
<evidence type="ECO:0000256" key="5">
    <source>
        <dbReference type="ARBA" id="ARBA00022691"/>
    </source>
</evidence>
<evidence type="ECO:0000259" key="6">
    <source>
        <dbReference type="Pfam" id="PF05175"/>
    </source>
</evidence>
<dbReference type="CDD" id="cd02440">
    <property type="entry name" value="AdoMet_MTases"/>
    <property type="match status" value="1"/>
</dbReference>
<dbReference type="PROSITE" id="PS00092">
    <property type="entry name" value="N6_MTASE"/>
    <property type="match status" value="1"/>
</dbReference>
<dbReference type="PANTHER" id="PTHR47816:SF4">
    <property type="entry name" value="RIBOSOMAL RNA SMALL SUBUNIT METHYLTRANSFERASE C"/>
    <property type="match status" value="1"/>
</dbReference>
<dbReference type="AlphaFoldDB" id="A0A2P7BPC0"/>
<reference evidence="9" key="1">
    <citation type="submission" date="2017-11" db="EMBL/GenBank/DDBJ databases">
        <authorList>
            <person name="Kuznetsova I."/>
            <person name="Sazanova A."/>
            <person name="Chirak E."/>
            <person name="Safronova V."/>
            <person name="Willems A."/>
        </authorList>
    </citation>
    <scope>NUCLEOTIDE SEQUENCE [LARGE SCALE GENOMIC DNA]</scope>
    <source>
        <strain evidence="9">STM 196</strain>
    </source>
</reference>
<dbReference type="Pfam" id="PF05175">
    <property type="entry name" value="MTS"/>
    <property type="match status" value="1"/>
</dbReference>
<dbReference type="Pfam" id="PF08468">
    <property type="entry name" value="MTS_N"/>
    <property type="match status" value="1"/>
</dbReference>
<evidence type="ECO:0000256" key="3">
    <source>
        <dbReference type="ARBA" id="ARBA00022603"/>
    </source>
</evidence>
<accession>A0A2P7BPC0</accession>
<dbReference type="InterPro" id="IPR013675">
    <property type="entry name" value="Mtase_sm_N"/>
</dbReference>
<dbReference type="PANTHER" id="PTHR47816">
    <property type="entry name" value="RIBOSOMAL RNA SMALL SUBUNIT METHYLTRANSFERASE C"/>
    <property type="match status" value="1"/>
</dbReference>
<keyword evidence="1" id="KW-0963">Cytoplasm</keyword>
<dbReference type="Proteomes" id="UP000241444">
    <property type="component" value="Unassembled WGS sequence"/>
</dbReference>
<evidence type="ECO:0000256" key="1">
    <source>
        <dbReference type="ARBA" id="ARBA00022490"/>
    </source>
</evidence>
<keyword evidence="2" id="KW-0698">rRNA processing</keyword>
<keyword evidence="4 8" id="KW-0808">Transferase</keyword>
<dbReference type="GO" id="GO:0008990">
    <property type="term" value="F:rRNA (guanine-N2-)-methyltransferase activity"/>
    <property type="evidence" value="ECO:0007669"/>
    <property type="project" value="InterPro"/>
</dbReference>
<dbReference type="InterPro" id="IPR007848">
    <property type="entry name" value="Small_mtfrase_dom"/>
</dbReference>
<feature type="domain" description="Methyltransferase small N-terminal" evidence="7">
    <location>
        <begin position="69"/>
        <end position="149"/>
    </location>
</feature>
<dbReference type="EMBL" id="PGGO01000009">
    <property type="protein sequence ID" value="PSH68309.1"/>
    <property type="molecule type" value="Genomic_DNA"/>
</dbReference>
<dbReference type="InterPro" id="IPR029063">
    <property type="entry name" value="SAM-dependent_MTases_sf"/>
</dbReference>
<name>A0A2P7BPC0_9HYPH</name>
<evidence type="ECO:0000313" key="9">
    <source>
        <dbReference type="Proteomes" id="UP000241444"/>
    </source>
</evidence>
<dbReference type="RefSeq" id="WP_106711628.1">
    <property type="nucleotide sequence ID" value="NZ_PGGO01000009.1"/>
</dbReference>
<feature type="domain" description="Methyltransferase small" evidence="6">
    <location>
        <begin position="167"/>
        <end position="335"/>
    </location>
</feature>
<dbReference type="Gene3D" id="3.40.50.150">
    <property type="entry name" value="Vaccinia Virus protein VP39"/>
    <property type="match status" value="2"/>
</dbReference>
<sequence length="339" mass="37159">MTNGALKTLFLPFDQEILAVPSASERWLFLGAEADREISDGWRGVLTCLQPFKPDYLALQKAGFNAIPRLQGNERFDGALILIGKHRGRNEAWLALALSHVNPGGRIVVSGDKKLGVDSFRKTVEGLAPVIDRLSKHHAVAFWFDRSEQLNSDKIQALMAAPTRLENRFTTGPGMFSHTAIDKGSAMLVKHFEGRISGHVADFGAGWGYLAAQVLNYPDKLKSLALYEADFEALEAARLNVAGSPDVPVSFHWFDVNSEAISEIYDTIVMNPPFHAGRSADPTMGQGFIAAAAKRLKPGGKLLLVANRQMPYEADLKALFKSVQPLEDDAGYKIIEAKK</sequence>
<evidence type="ECO:0000259" key="7">
    <source>
        <dbReference type="Pfam" id="PF08468"/>
    </source>
</evidence>
<organism evidence="8 9">
    <name type="scientific">Phyllobacterium brassicacearum</name>
    <dbReference type="NCBI Taxonomy" id="314235"/>
    <lineage>
        <taxon>Bacteria</taxon>
        <taxon>Pseudomonadati</taxon>
        <taxon>Pseudomonadota</taxon>
        <taxon>Alphaproteobacteria</taxon>
        <taxon>Hyphomicrobiales</taxon>
        <taxon>Phyllobacteriaceae</taxon>
        <taxon>Phyllobacterium</taxon>
    </lineage>
</organism>
<evidence type="ECO:0000256" key="4">
    <source>
        <dbReference type="ARBA" id="ARBA00022679"/>
    </source>
</evidence>
<gene>
    <name evidence="8" type="ORF">CU102_13475</name>
</gene>